<dbReference type="InterPro" id="IPR018666">
    <property type="entry name" value="DUF2125"/>
</dbReference>
<gene>
    <name evidence="1" type="ORF">PHA8399_02076</name>
</gene>
<protein>
    <recommendedName>
        <fullName evidence="3">DUF2125 domain-containing protein</fullName>
    </recommendedName>
</protein>
<dbReference type="EMBL" id="CYSR01000021">
    <property type="protein sequence ID" value="CUH99950.1"/>
    <property type="molecule type" value="Genomic_DNA"/>
</dbReference>
<dbReference type="STRING" id="1396826.PHA8399_02076"/>
<sequence length="332" mass="36474">MRLAKLLMAALAVWSLYWAAAAWGLRTGIESWFSQQERQGWQAEHSGLETSGYPLRHQTRISRPALADPRTGTAWRADWLELDSPAAWPGRLELHFPATAQRLSYFDRTAVITAEGLQASLHLKPGAALELEQLAAVAGGWQIERGGETVLSGTALDLRMVQTDSPETYRITAGAQEFAPRAAWRRLLAASAPLPERFDTLALEMTVGFDASWDRSALEQRRPQPRRIDLKLADARWGDLRLKATGALTVDEEGLPAGEIALQAENWRGLVLMAERTGALPPALRGTVERVLGLLAETSGNPRDLDIALGFRDGYVTLGPLPLGHAPRLIIR</sequence>
<accession>A0A0P1HLP8</accession>
<dbReference type="Pfam" id="PF09898">
    <property type="entry name" value="DUF2125"/>
    <property type="match status" value="1"/>
</dbReference>
<evidence type="ECO:0008006" key="3">
    <source>
        <dbReference type="Google" id="ProtNLM"/>
    </source>
</evidence>
<proteinExistence type="predicted"/>
<dbReference type="AlphaFoldDB" id="A0A0P1HLP8"/>
<dbReference type="RefSeq" id="WP_058286053.1">
    <property type="nucleotide sequence ID" value="NZ_CYSR01000021.1"/>
</dbReference>
<evidence type="ECO:0000313" key="1">
    <source>
        <dbReference type="EMBL" id="CUH99950.1"/>
    </source>
</evidence>
<dbReference type="Proteomes" id="UP000051326">
    <property type="component" value="Unassembled WGS sequence"/>
</dbReference>
<evidence type="ECO:0000313" key="2">
    <source>
        <dbReference type="Proteomes" id="UP000051326"/>
    </source>
</evidence>
<reference evidence="1 2" key="1">
    <citation type="submission" date="2015-09" db="EMBL/GenBank/DDBJ databases">
        <authorList>
            <consortium name="Swine Surveillance"/>
        </authorList>
    </citation>
    <scope>NUCLEOTIDE SEQUENCE [LARGE SCALE GENOMIC DNA]</scope>
    <source>
        <strain evidence="1 2">CECT 8399</strain>
    </source>
</reference>
<organism evidence="1 2">
    <name type="scientific">Leisingera aquaemixtae</name>
    <dbReference type="NCBI Taxonomy" id="1396826"/>
    <lineage>
        <taxon>Bacteria</taxon>
        <taxon>Pseudomonadati</taxon>
        <taxon>Pseudomonadota</taxon>
        <taxon>Alphaproteobacteria</taxon>
        <taxon>Rhodobacterales</taxon>
        <taxon>Roseobacteraceae</taxon>
        <taxon>Leisingera</taxon>
    </lineage>
</organism>
<name>A0A0P1HLP8_9RHOB</name>